<dbReference type="GeneID" id="119726760"/>
<keyword evidence="2" id="KW-1015">Disulfide bond</keyword>
<dbReference type="SMART" id="SM00209">
    <property type="entry name" value="TSP1"/>
    <property type="match status" value="5"/>
</dbReference>
<feature type="chain" id="PRO_5038123092" evidence="4">
    <location>
        <begin position="22"/>
        <end position="460"/>
    </location>
</feature>
<dbReference type="PRINTS" id="PR01705">
    <property type="entry name" value="TSP1REPEAT"/>
</dbReference>
<evidence type="ECO:0000256" key="1">
    <source>
        <dbReference type="ARBA" id="ARBA00022737"/>
    </source>
</evidence>
<reference evidence="5" key="1">
    <citation type="submission" date="2022-11" db="UniProtKB">
        <authorList>
            <consortium name="EnsemblMetazoa"/>
        </authorList>
    </citation>
    <scope>IDENTIFICATION</scope>
</reference>
<evidence type="ECO:0000313" key="5">
    <source>
        <dbReference type="EnsemblMetazoa" id="XP_038054530.1"/>
    </source>
</evidence>
<name>A0A913ZTK4_PATMI</name>
<dbReference type="FunFam" id="2.20.100.10:FF:000001">
    <property type="entry name" value="semaphorin-5A isoform X1"/>
    <property type="match status" value="1"/>
</dbReference>
<dbReference type="InterPro" id="IPR036383">
    <property type="entry name" value="TSP1_rpt_sf"/>
</dbReference>
<feature type="compositionally biased region" description="Low complexity" evidence="3">
    <location>
        <begin position="402"/>
        <end position="413"/>
    </location>
</feature>
<dbReference type="OMA" id="NRQCTST"/>
<dbReference type="AlphaFoldDB" id="A0A913ZTK4"/>
<evidence type="ECO:0000256" key="3">
    <source>
        <dbReference type="SAM" id="MobiDB-lite"/>
    </source>
</evidence>
<feature type="region of interest" description="Disordered" evidence="3">
    <location>
        <begin position="402"/>
        <end position="460"/>
    </location>
</feature>
<evidence type="ECO:0000256" key="4">
    <source>
        <dbReference type="SAM" id="SignalP"/>
    </source>
</evidence>
<dbReference type="SUPFAM" id="SSF82895">
    <property type="entry name" value="TSP-1 type 1 repeat"/>
    <property type="match status" value="5"/>
</dbReference>
<evidence type="ECO:0000313" key="6">
    <source>
        <dbReference type="Proteomes" id="UP000887568"/>
    </source>
</evidence>
<keyword evidence="6" id="KW-1185">Reference proteome</keyword>
<accession>A0A913ZTK4</accession>
<dbReference type="EnsemblMetazoa" id="XM_038198602.1">
    <property type="protein sequence ID" value="XP_038054530.1"/>
    <property type="gene ID" value="LOC119726760"/>
</dbReference>
<sequence>MTRFVATVVACLIVCGKLADTAQDGYCFRYRDPLGSRGKCQQLVERLPGPDGAPVDTREACCLLGAEGWSNKISGKRCAAACEVPGPVEVQAPQVVQQVAEYEEDQNSVEGVWRRWSDWQPCSVTCGAGFEERRRVCRPSPDNPDDNFQCSGDRVEHRDCNAGIICPVHGQWGEWSLWSECSATCGDTMARFRECDSPSPQFEGNPCVGESREVQWCNDKRHCPIHGGWREWLDWSPCSVTCGRDGERRRIRKCTAPRPRYGGRDCVGDQTDIRSCKANALNCPVDGGVSEWGQWRCQGECTGEGFALRSRSCTNPVPRHGGRQCQERLNDIRDCSKVICPVDGMWSTWSPWNDCSSTCGKASFKTRTRQCDNPPPQNEGLKCQGEKFDNENCKLAPCLGDGDSSYSASADSSVEGGTTPPCDDEDYPSPTGEGGSGCRDPTDGSGNDVDNGEISSLEYE</sequence>
<dbReference type="Proteomes" id="UP000887568">
    <property type="component" value="Unplaced"/>
</dbReference>
<dbReference type="InterPro" id="IPR052065">
    <property type="entry name" value="Compl_asym_regulator"/>
</dbReference>
<organism evidence="5 6">
    <name type="scientific">Patiria miniata</name>
    <name type="common">Bat star</name>
    <name type="synonym">Asterina miniata</name>
    <dbReference type="NCBI Taxonomy" id="46514"/>
    <lineage>
        <taxon>Eukaryota</taxon>
        <taxon>Metazoa</taxon>
        <taxon>Echinodermata</taxon>
        <taxon>Eleutherozoa</taxon>
        <taxon>Asterozoa</taxon>
        <taxon>Asteroidea</taxon>
        <taxon>Valvatacea</taxon>
        <taxon>Valvatida</taxon>
        <taxon>Asterinidae</taxon>
        <taxon>Patiria</taxon>
    </lineage>
</organism>
<protein>
    <submittedName>
        <fullName evidence="5">Uncharacterized protein</fullName>
    </submittedName>
</protein>
<keyword evidence="4" id="KW-0732">Signal</keyword>
<dbReference type="InterPro" id="IPR000884">
    <property type="entry name" value="TSP1_rpt"/>
</dbReference>
<dbReference type="Pfam" id="PF00090">
    <property type="entry name" value="TSP_1"/>
    <property type="match status" value="5"/>
</dbReference>
<keyword evidence="1" id="KW-0677">Repeat</keyword>
<dbReference type="PANTHER" id="PTHR22906">
    <property type="entry name" value="PROPERDIN"/>
    <property type="match status" value="1"/>
</dbReference>
<dbReference type="Gene3D" id="2.20.100.10">
    <property type="entry name" value="Thrombospondin type-1 (TSP1) repeat"/>
    <property type="match status" value="5"/>
</dbReference>
<dbReference type="FunFam" id="2.20.100.10:FF:000002">
    <property type="entry name" value="Unc-5 netrin receptor C"/>
    <property type="match status" value="2"/>
</dbReference>
<dbReference type="PANTHER" id="PTHR22906:SF21">
    <property type="entry name" value="SEMA DOMAIN-CONTAINING PROTEIN"/>
    <property type="match status" value="1"/>
</dbReference>
<evidence type="ECO:0000256" key="2">
    <source>
        <dbReference type="ARBA" id="ARBA00023157"/>
    </source>
</evidence>
<dbReference type="RefSeq" id="XP_038054530.1">
    <property type="nucleotide sequence ID" value="XM_038198602.1"/>
</dbReference>
<dbReference type="PROSITE" id="PS50092">
    <property type="entry name" value="TSP1"/>
    <property type="match status" value="5"/>
</dbReference>
<proteinExistence type="predicted"/>
<dbReference type="FunFam" id="2.20.100.10:FF:000007">
    <property type="entry name" value="Thrombospondin 1"/>
    <property type="match status" value="1"/>
</dbReference>
<feature type="signal peptide" evidence="4">
    <location>
        <begin position="1"/>
        <end position="21"/>
    </location>
</feature>
<dbReference type="OrthoDB" id="446173at2759"/>